<sequence>MIKTKRSRTFWACGTMLTSNLAKANAFDSSTILTGARHLAVSNITSTTVRDTVPQNRGMSPVAAGVIGAACTFVVVFSVGAIVFAWRKRRRHRSHTSGANAERPSHVPFYKTQPMVATSSYVGLRGVSIDERCQSPSRGPALKLRTEGSIDLSGQAAGGFYSHDNDSSLSLPDNLYMPVSTQGQYLRFFEYAYILSLGRDGDVPCSRVISYVHDTRRSDH</sequence>
<keyword evidence="3" id="KW-1185">Reference proteome</keyword>
<dbReference type="AlphaFoldDB" id="A0A9P3PFC5"/>
<proteinExistence type="predicted"/>
<dbReference type="OrthoDB" id="10562451at2759"/>
<evidence type="ECO:0000256" key="1">
    <source>
        <dbReference type="SAM" id="Phobius"/>
    </source>
</evidence>
<dbReference type="EMBL" id="BRPK01000002">
    <property type="protein sequence ID" value="GLB34836.1"/>
    <property type="molecule type" value="Genomic_DNA"/>
</dbReference>
<keyword evidence="1" id="KW-0472">Membrane</keyword>
<keyword evidence="1" id="KW-0812">Transmembrane</keyword>
<comment type="caution">
    <text evidence="2">The sequence shown here is derived from an EMBL/GenBank/DDBJ whole genome shotgun (WGS) entry which is preliminary data.</text>
</comment>
<gene>
    <name evidence="2" type="ORF">LshimejAT787_0204010</name>
</gene>
<name>A0A9P3PFC5_LYOSH</name>
<protein>
    <submittedName>
        <fullName evidence="2">Uncharacterized protein</fullName>
    </submittedName>
</protein>
<organism evidence="2 3">
    <name type="scientific">Lyophyllum shimeji</name>
    <name type="common">Hon-shimeji</name>
    <name type="synonym">Tricholoma shimeji</name>
    <dbReference type="NCBI Taxonomy" id="47721"/>
    <lineage>
        <taxon>Eukaryota</taxon>
        <taxon>Fungi</taxon>
        <taxon>Dikarya</taxon>
        <taxon>Basidiomycota</taxon>
        <taxon>Agaricomycotina</taxon>
        <taxon>Agaricomycetes</taxon>
        <taxon>Agaricomycetidae</taxon>
        <taxon>Agaricales</taxon>
        <taxon>Tricholomatineae</taxon>
        <taxon>Lyophyllaceae</taxon>
        <taxon>Lyophyllum</taxon>
    </lineage>
</organism>
<dbReference type="CDD" id="cd12087">
    <property type="entry name" value="TM_EGFR-like"/>
    <property type="match status" value="1"/>
</dbReference>
<keyword evidence="1" id="KW-1133">Transmembrane helix</keyword>
<evidence type="ECO:0000313" key="3">
    <source>
        <dbReference type="Proteomes" id="UP001063166"/>
    </source>
</evidence>
<reference evidence="2" key="1">
    <citation type="submission" date="2022-07" db="EMBL/GenBank/DDBJ databases">
        <title>The genome of Lyophyllum shimeji provides insight into the initial evolution of ectomycorrhizal fungal genome.</title>
        <authorList>
            <person name="Kobayashi Y."/>
            <person name="Shibata T."/>
            <person name="Hirakawa H."/>
            <person name="Shigenobu S."/>
            <person name="Nishiyama T."/>
            <person name="Yamada A."/>
            <person name="Hasebe M."/>
            <person name="Kawaguchi M."/>
        </authorList>
    </citation>
    <scope>NUCLEOTIDE SEQUENCE</scope>
    <source>
        <strain evidence="2">AT787</strain>
    </source>
</reference>
<evidence type="ECO:0000313" key="2">
    <source>
        <dbReference type="EMBL" id="GLB34836.1"/>
    </source>
</evidence>
<accession>A0A9P3PFC5</accession>
<dbReference type="Proteomes" id="UP001063166">
    <property type="component" value="Unassembled WGS sequence"/>
</dbReference>
<feature type="transmembrane region" description="Helical" evidence="1">
    <location>
        <begin position="62"/>
        <end position="86"/>
    </location>
</feature>